<evidence type="ECO:0000259" key="1">
    <source>
        <dbReference type="PROSITE" id="PS51352"/>
    </source>
</evidence>
<dbReference type="Proteomes" id="UP000777784">
    <property type="component" value="Unassembled WGS sequence"/>
</dbReference>
<reference evidence="2" key="1">
    <citation type="submission" date="2021-05" db="EMBL/GenBank/DDBJ databases">
        <title>Energy efficiency and biological interactions define the core microbiome of deep oligotrophic groundwater.</title>
        <authorList>
            <person name="Mehrshad M."/>
            <person name="Lopez-Fernandez M."/>
            <person name="Bell E."/>
            <person name="Bernier-Latmani R."/>
            <person name="Bertilsson S."/>
            <person name="Dopson M."/>
        </authorList>
    </citation>
    <scope>NUCLEOTIDE SEQUENCE</scope>
    <source>
        <strain evidence="2">Modern_marine.mb.64</strain>
    </source>
</reference>
<dbReference type="InterPro" id="IPR050553">
    <property type="entry name" value="Thioredoxin_ResA/DsbE_sf"/>
</dbReference>
<dbReference type="InterPro" id="IPR036249">
    <property type="entry name" value="Thioredoxin-like_sf"/>
</dbReference>
<accession>A0A948RZP2</accession>
<dbReference type="CDD" id="cd02966">
    <property type="entry name" value="TlpA_like_family"/>
    <property type="match status" value="1"/>
</dbReference>
<dbReference type="PANTHER" id="PTHR42852:SF17">
    <property type="entry name" value="THIOREDOXIN-LIKE PROTEIN HI_1115"/>
    <property type="match status" value="1"/>
</dbReference>
<dbReference type="EMBL" id="JAHJDP010000085">
    <property type="protein sequence ID" value="MBU2692142.1"/>
    <property type="molecule type" value="Genomic_DNA"/>
</dbReference>
<feature type="domain" description="Thioredoxin" evidence="1">
    <location>
        <begin position="30"/>
        <end position="173"/>
    </location>
</feature>
<dbReference type="Gene3D" id="3.40.30.10">
    <property type="entry name" value="Glutaredoxin"/>
    <property type="match status" value="1"/>
</dbReference>
<dbReference type="PROSITE" id="PS51352">
    <property type="entry name" value="THIOREDOXIN_2"/>
    <property type="match status" value="1"/>
</dbReference>
<dbReference type="InterPro" id="IPR013766">
    <property type="entry name" value="Thioredoxin_domain"/>
</dbReference>
<dbReference type="AlphaFoldDB" id="A0A948RZP2"/>
<dbReference type="GO" id="GO:0016209">
    <property type="term" value="F:antioxidant activity"/>
    <property type="evidence" value="ECO:0007669"/>
    <property type="project" value="InterPro"/>
</dbReference>
<organism evidence="2 3">
    <name type="scientific">Eiseniibacteriota bacterium</name>
    <dbReference type="NCBI Taxonomy" id="2212470"/>
    <lineage>
        <taxon>Bacteria</taxon>
        <taxon>Candidatus Eiseniibacteriota</taxon>
    </lineage>
</organism>
<dbReference type="Pfam" id="PF00578">
    <property type="entry name" value="AhpC-TSA"/>
    <property type="match status" value="1"/>
</dbReference>
<dbReference type="InterPro" id="IPR000866">
    <property type="entry name" value="AhpC/TSA"/>
</dbReference>
<evidence type="ECO:0000313" key="3">
    <source>
        <dbReference type="Proteomes" id="UP000777784"/>
    </source>
</evidence>
<protein>
    <submittedName>
        <fullName evidence="2">TlpA family protein disulfide reductase</fullName>
    </submittedName>
</protein>
<dbReference type="GO" id="GO:0016491">
    <property type="term" value="F:oxidoreductase activity"/>
    <property type="evidence" value="ECO:0007669"/>
    <property type="project" value="InterPro"/>
</dbReference>
<sequence length="193" mass="21552">MASLSRKPISIGFVILWGILFSLPSILSADTPQTTAADFKLKSVEGETYVLKELLAKGPVLVNFWTVWCKPCQKELPEMDKLYQKYKDQGYTFIAIAEDDQRTQSKVRPTVRQRKYTFPVLIDPDQSVGNLYAVRSYPTSYLISSAGTIVFTSSGFRKGDELKIEKLIIEQLRLSKEATSGAASEADPKDGKS</sequence>
<evidence type="ECO:0000313" key="2">
    <source>
        <dbReference type="EMBL" id="MBU2692142.1"/>
    </source>
</evidence>
<gene>
    <name evidence="2" type="ORF">KJ970_14570</name>
</gene>
<comment type="caution">
    <text evidence="2">The sequence shown here is derived from an EMBL/GenBank/DDBJ whole genome shotgun (WGS) entry which is preliminary data.</text>
</comment>
<name>A0A948RZP2_UNCEI</name>
<dbReference type="SUPFAM" id="SSF52833">
    <property type="entry name" value="Thioredoxin-like"/>
    <property type="match status" value="1"/>
</dbReference>
<dbReference type="PANTHER" id="PTHR42852">
    <property type="entry name" value="THIOL:DISULFIDE INTERCHANGE PROTEIN DSBE"/>
    <property type="match status" value="1"/>
</dbReference>
<proteinExistence type="predicted"/>